<dbReference type="GO" id="GO:0071555">
    <property type="term" value="P:cell wall organization"/>
    <property type="evidence" value="ECO:0007669"/>
    <property type="project" value="UniProtKB-KW"/>
</dbReference>
<name>A0A366K621_9BIFI</name>
<dbReference type="InterPro" id="IPR016181">
    <property type="entry name" value="Acyl_CoA_acyltransferase"/>
</dbReference>
<gene>
    <name evidence="7" type="ORF">CRD60_08140</name>
</gene>
<evidence type="ECO:0000256" key="3">
    <source>
        <dbReference type="ARBA" id="ARBA00022960"/>
    </source>
</evidence>
<dbReference type="PROSITE" id="PS51191">
    <property type="entry name" value="FEMABX"/>
    <property type="match status" value="1"/>
</dbReference>
<reference evidence="7 8" key="1">
    <citation type="submission" date="2017-10" db="EMBL/GenBank/DDBJ databases">
        <title>Bifidobacterium xylocopum sp. nov. and Bifidobacterium aemilianum sp. nov., from the carpenter bee (Xylocopa violacea) digestive tract.</title>
        <authorList>
            <person name="Alberoni D."/>
            <person name="Baffoni L."/>
            <person name="Di Gioia D."/>
            <person name="Gaggia F."/>
            <person name="Biavati B."/>
        </authorList>
    </citation>
    <scope>NUCLEOTIDE SEQUENCE [LARGE SCALE GENOMIC DNA]</scope>
    <source>
        <strain evidence="7 8">XV10</strain>
    </source>
</reference>
<comment type="similarity">
    <text evidence="1">Belongs to the FemABX family.</text>
</comment>
<protein>
    <submittedName>
        <fullName evidence="7">Methicillin resistance protein</fullName>
    </submittedName>
</protein>
<dbReference type="Gene3D" id="3.40.630.30">
    <property type="match status" value="2"/>
</dbReference>
<evidence type="ECO:0000256" key="6">
    <source>
        <dbReference type="ARBA" id="ARBA00023316"/>
    </source>
</evidence>
<dbReference type="AlphaFoldDB" id="A0A366K621"/>
<dbReference type="GO" id="GO:0009252">
    <property type="term" value="P:peptidoglycan biosynthetic process"/>
    <property type="evidence" value="ECO:0007669"/>
    <property type="project" value="UniProtKB-KW"/>
</dbReference>
<evidence type="ECO:0000256" key="1">
    <source>
        <dbReference type="ARBA" id="ARBA00009943"/>
    </source>
</evidence>
<keyword evidence="8" id="KW-1185">Reference proteome</keyword>
<keyword evidence="5" id="KW-0012">Acyltransferase</keyword>
<dbReference type="InterPro" id="IPR050644">
    <property type="entry name" value="PG_Glycine_Bridge_Synth"/>
</dbReference>
<dbReference type="SUPFAM" id="SSF55729">
    <property type="entry name" value="Acyl-CoA N-acyltransferases (Nat)"/>
    <property type="match status" value="2"/>
</dbReference>
<evidence type="ECO:0000256" key="5">
    <source>
        <dbReference type="ARBA" id="ARBA00023315"/>
    </source>
</evidence>
<keyword evidence="6" id="KW-0961">Cell wall biogenesis/degradation</keyword>
<sequence length="334" mass="38336">MPVIQADDTRIEQYEEYVSTAPFTSVTQSVGWGRVKSNWKAFYVYIEEDGFPLPRARAAMSLLVIDGFAYASKGPVGADFNVDTLDALVAEALPTLRDEGCFLLRVDPEVAYSDELNSELEAHGYRTRNRNLPEAQAHATIQPRFNVVLDLDGKHEDDLLMSFRSKTRYNVRLAARKGVTVQRGSGRDYIDRFYETYEVMSQRHGISYRARDYFDRMADTFGEDELGVYLASVDDEIIAGAVNFEYGDKSWYMYGGSANAKRNYMAPYLLQWEMIRHALTTGRKRYDFGGIFGFDDSDGLFKFKRGFSDNHWVEYIGEIDYVLDEPGYQRFLNK</sequence>
<proteinExistence type="inferred from homology"/>
<dbReference type="OrthoDB" id="9793335at2"/>
<evidence type="ECO:0000256" key="4">
    <source>
        <dbReference type="ARBA" id="ARBA00022984"/>
    </source>
</evidence>
<dbReference type="Pfam" id="PF02388">
    <property type="entry name" value="FemAB"/>
    <property type="match status" value="2"/>
</dbReference>
<keyword evidence="2" id="KW-0808">Transferase</keyword>
<evidence type="ECO:0000313" key="8">
    <source>
        <dbReference type="Proteomes" id="UP000252530"/>
    </source>
</evidence>
<dbReference type="PANTHER" id="PTHR36174">
    <property type="entry name" value="LIPID II:GLYCINE GLYCYLTRANSFERASE"/>
    <property type="match status" value="1"/>
</dbReference>
<dbReference type="Proteomes" id="UP000252530">
    <property type="component" value="Unassembled WGS sequence"/>
</dbReference>
<dbReference type="InterPro" id="IPR003447">
    <property type="entry name" value="FEMABX"/>
</dbReference>
<keyword evidence="3" id="KW-0133">Cell shape</keyword>
<evidence type="ECO:0000313" key="7">
    <source>
        <dbReference type="EMBL" id="RBP97185.1"/>
    </source>
</evidence>
<dbReference type="RefSeq" id="WP_113860777.1">
    <property type="nucleotide sequence ID" value="NZ_PDCG01000016.1"/>
</dbReference>
<evidence type="ECO:0000256" key="2">
    <source>
        <dbReference type="ARBA" id="ARBA00022679"/>
    </source>
</evidence>
<keyword evidence="4" id="KW-0573">Peptidoglycan synthesis</keyword>
<dbReference type="EMBL" id="PDCG01000016">
    <property type="protein sequence ID" value="RBP97185.1"/>
    <property type="molecule type" value="Genomic_DNA"/>
</dbReference>
<comment type="caution">
    <text evidence="7">The sequence shown here is derived from an EMBL/GenBank/DDBJ whole genome shotgun (WGS) entry which is preliminary data.</text>
</comment>
<accession>A0A366K621</accession>
<dbReference type="PANTHER" id="PTHR36174:SF1">
    <property type="entry name" value="LIPID II:GLYCINE GLYCYLTRANSFERASE"/>
    <property type="match status" value="1"/>
</dbReference>
<organism evidence="7 8">
    <name type="scientific">Bifidobacterium aemilianum</name>
    <dbReference type="NCBI Taxonomy" id="2493120"/>
    <lineage>
        <taxon>Bacteria</taxon>
        <taxon>Bacillati</taxon>
        <taxon>Actinomycetota</taxon>
        <taxon>Actinomycetes</taxon>
        <taxon>Bifidobacteriales</taxon>
        <taxon>Bifidobacteriaceae</taxon>
        <taxon>Bifidobacterium</taxon>
    </lineage>
</organism>
<dbReference type="GO" id="GO:0016755">
    <property type="term" value="F:aminoacyltransferase activity"/>
    <property type="evidence" value="ECO:0007669"/>
    <property type="project" value="InterPro"/>
</dbReference>
<dbReference type="GO" id="GO:0008360">
    <property type="term" value="P:regulation of cell shape"/>
    <property type="evidence" value="ECO:0007669"/>
    <property type="project" value="UniProtKB-KW"/>
</dbReference>